<dbReference type="PANTHER" id="PTHR11516">
    <property type="entry name" value="PYRUVATE DEHYDROGENASE E1 COMPONENT, ALPHA SUBUNIT BACTERIAL AND ORGANELLAR"/>
    <property type="match status" value="1"/>
</dbReference>
<keyword evidence="6" id="KW-1185">Reference proteome</keyword>
<evidence type="ECO:0000313" key="6">
    <source>
        <dbReference type="Proteomes" id="UP001550628"/>
    </source>
</evidence>
<dbReference type="InterPro" id="IPR001017">
    <property type="entry name" value="DH_E1"/>
</dbReference>
<dbReference type="PANTHER" id="PTHR11516:SF41">
    <property type="entry name" value="3-METHYL-2-OXOBUTANOATE DEHYDROGENASE SUBUNIT ALPHA"/>
    <property type="match status" value="1"/>
</dbReference>
<dbReference type="InterPro" id="IPR050642">
    <property type="entry name" value="PDH_E1_Alpha_Subunit"/>
</dbReference>
<comment type="caution">
    <text evidence="5">The sequence shown here is derived from an EMBL/GenBank/DDBJ whole genome shotgun (WGS) entry which is preliminary data.</text>
</comment>
<keyword evidence="2" id="KW-0560">Oxidoreductase</keyword>
<proteinExistence type="predicted"/>
<evidence type="ECO:0000256" key="1">
    <source>
        <dbReference type="ARBA" id="ARBA00001964"/>
    </source>
</evidence>
<gene>
    <name evidence="5" type="ORF">ABZ510_36270</name>
</gene>
<dbReference type="CDD" id="cd02000">
    <property type="entry name" value="TPP_E1_PDC_ADC_BCADC"/>
    <property type="match status" value="1"/>
</dbReference>
<feature type="domain" description="Dehydrogenase E1 component" evidence="4">
    <location>
        <begin position="28"/>
        <end position="322"/>
    </location>
</feature>
<evidence type="ECO:0000259" key="4">
    <source>
        <dbReference type="Pfam" id="PF00676"/>
    </source>
</evidence>
<name>A0ABV2X2B7_9NOCA</name>
<reference evidence="5 6" key="1">
    <citation type="submission" date="2024-06" db="EMBL/GenBank/DDBJ databases">
        <title>The Natural Products Discovery Center: Release of the First 8490 Sequenced Strains for Exploring Actinobacteria Biosynthetic Diversity.</title>
        <authorList>
            <person name="Kalkreuter E."/>
            <person name="Kautsar S.A."/>
            <person name="Yang D."/>
            <person name="Bader C.D."/>
            <person name="Teijaro C.N."/>
            <person name="Fluegel L."/>
            <person name="Davis C.M."/>
            <person name="Simpson J.R."/>
            <person name="Lauterbach L."/>
            <person name="Steele A.D."/>
            <person name="Gui C."/>
            <person name="Meng S."/>
            <person name="Li G."/>
            <person name="Viehrig K."/>
            <person name="Ye F."/>
            <person name="Su P."/>
            <person name="Kiefer A.F."/>
            <person name="Nichols A."/>
            <person name="Cepeda A.J."/>
            <person name="Yan W."/>
            <person name="Fan B."/>
            <person name="Jiang Y."/>
            <person name="Adhikari A."/>
            <person name="Zheng C.-J."/>
            <person name="Schuster L."/>
            <person name="Cowan T.M."/>
            <person name="Smanski M.J."/>
            <person name="Chevrette M.G."/>
            <person name="De Carvalho L.P.S."/>
            <person name="Shen B."/>
        </authorList>
    </citation>
    <scope>NUCLEOTIDE SEQUENCE [LARGE SCALE GENOMIC DNA]</scope>
    <source>
        <strain evidence="5 6">NPDC019708</strain>
    </source>
</reference>
<dbReference type="Pfam" id="PF00676">
    <property type="entry name" value="E1_dh"/>
    <property type="match status" value="1"/>
</dbReference>
<protein>
    <submittedName>
        <fullName evidence="5">Thiamine pyrophosphate-dependent dehydrogenase E1 component subunit alpha</fullName>
    </submittedName>
</protein>
<evidence type="ECO:0000313" key="5">
    <source>
        <dbReference type="EMBL" id="MEU1957291.1"/>
    </source>
</evidence>
<evidence type="ECO:0000256" key="3">
    <source>
        <dbReference type="ARBA" id="ARBA00023052"/>
    </source>
</evidence>
<evidence type="ECO:0000256" key="2">
    <source>
        <dbReference type="ARBA" id="ARBA00023002"/>
    </source>
</evidence>
<dbReference type="Proteomes" id="UP001550628">
    <property type="component" value="Unassembled WGS sequence"/>
</dbReference>
<dbReference type="InterPro" id="IPR029061">
    <property type="entry name" value="THDP-binding"/>
</dbReference>
<accession>A0ABV2X2B7</accession>
<dbReference type="EMBL" id="JBEYBF010000062">
    <property type="protein sequence ID" value="MEU1957291.1"/>
    <property type="molecule type" value="Genomic_DNA"/>
</dbReference>
<dbReference type="Gene3D" id="3.40.50.970">
    <property type="match status" value="1"/>
</dbReference>
<dbReference type="SUPFAM" id="SSF52518">
    <property type="entry name" value="Thiamin diphosphate-binding fold (THDP-binding)"/>
    <property type="match status" value="1"/>
</dbReference>
<keyword evidence="3" id="KW-0786">Thiamine pyrophosphate</keyword>
<comment type="cofactor">
    <cofactor evidence="1">
        <name>thiamine diphosphate</name>
        <dbReference type="ChEBI" id="CHEBI:58937"/>
    </cofactor>
</comment>
<organism evidence="5 6">
    <name type="scientific">Nocardia rhamnosiphila</name>
    <dbReference type="NCBI Taxonomy" id="426716"/>
    <lineage>
        <taxon>Bacteria</taxon>
        <taxon>Bacillati</taxon>
        <taxon>Actinomycetota</taxon>
        <taxon>Actinomycetes</taxon>
        <taxon>Mycobacteriales</taxon>
        <taxon>Nocardiaceae</taxon>
        <taxon>Nocardia</taxon>
    </lineage>
</organism>
<sequence length="339" mass="36184">MTVAPLGPIAETAAPDPAIQRQLYTIMRRISVLEDAVIKALKTGKLRSPFYPVRGLEPACAAIGMTLNPTDYLVSTYRCLGDVVAKGVPLPEITAEMFGKVTGTSKGKGGAMHMADPRNGLMATTGVVGAGLPIATGLGLAAKMQGTGRVTITTFGDGATSIGACHESLNLAAAWQLPVVFLCQNNQWGEHTSVDTYTANPELSDRASALGMRAVRVDGFEPFEVYEAVRGAVDLARNDGGPTFVESVTYRLRPHSFGADASYVPAEELELAMQREPVPTLRQRLIFDGVLTEAEIDSIDAEVAEDVENAMRFAETEPGTPPEEMLRDVYGVIVEGNVR</sequence>
<dbReference type="RefSeq" id="WP_356960205.1">
    <property type="nucleotide sequence ID" value="NZ_JBEYBD010000051.1"/>
</dbReference>